<evidence type="ECO:0000313" key="1">
    <source>
        <dbReference type="EMBL" id="PVU87034.1"/>
    </source>
</evidence>
<reference evidence="1 2" key="1">
    <citation type="journal article" date="2018" name="MBio">
        <title>Comparative Genomics Reveals the Core Gene Toolbox for the Fungus-Insect Symbiosis.</title>
        <authorList>
            <person name="Wang Y."/>
            <person name="Stata M."/>
            <person name="Wang W."/>
            <person name="Stajich J.E."/>
            <person name="White M.M."/>
            <person name="Moncalvo J.M."/>
        </authorList>
    </citation>
    <scope>NUCLEOTIDE SEQUENCE [LARGE SCALE GENOMIC DNA]</scope>
    <source>
        <strain evidence="1 2">SWE-8-4</strain>
    </source>
</reference>
<proteinExistence type="predicted"/>
<gene>
    <name evidence="1" type="ORF">BB561_006479</name>
</gene>
<dbReference type="EMBL" id="MBFR01000565">
    <property type="protein sequence ID" value="PVU87034.1"/>
    <property type="molecule type" value="Genomic_DNA"/>
</dbReference>
<comment type="caution">
    <text evidence="1">The sequence shown here is derived from an EMBL/GenBank/DDBJ whole genome shotgun (WGS) entry which is preliminary data.</text>
</comment>
<keyword evidence="2" id="KW-1185">Reference proteome</keyword>
<evidence type="ECO:0000313" key="2">
    <source>
        <dbReference type="Proteomes" id="UP000245383"/>
    </source>
</evidence>
<accession>A0A2T9Y449</accession>
<dbReference type="Proteomes" id="UP000245383">
    <property type="component" value="Unassembled WGS sequence"/>
</dbReference>
<dbReference type="OrthoDB" id="5588518at2759"/>
<protein>
    <submittedName>
        <fullName evidence="1">Uncharacterized protein</fullName>
    </submittedName>
</protein>
<name>A0A2T9Y449_9FUNG</name>
<organism evidence="1 2">
    <name type="scientific">Smittium simulii</name>
    <dbReference type="NCBI Taxonomy" id="133385"/>
    <lineage>
        <taxon>Eukaryota</taxon>
        <taxon>Fungi</taxon>
        <taxon>Fungi incertae sedis</taxon>
        <taxon>Zoopagomycota</taxon>
        <taxon>Kickxellomycotina</taxon>
        <taxon>Harpellomycetes</taxon>
        <taxon>Harpellales</taxon>
        <taxon>Legeriomycetaceae</taxon>
        <taxon>Smittium</taxon>
    </lineage>
</organism>
<sequence>MKYELNRYSRRYAKSGFIKKNFIEECLFCKNIAPENIEHMLLECTRWRVLRADILAQYINIYRAQVATKPLLFSASISMRLVAKLLGEELKLSTTKKIAKKNYTKNKELVEESKNAQNTPNNSNKKIICWNIDKLSTASVKNAAKVHTSIKTELNISKKKQANGKYRFEITNKHQNQPFLQNIDIKKLSQALKAQIMLIYLNNTAVHKK</sequence>
<dbReference type="AlphaFoldDB" id="A0A2T9Y449"/>